<keyword evidence="6 10" id="KW-0697">Rotamase</keyword>
<evidence type="ECO:0000256" key="4">
    <source>
        <dbReference type="ARBA" id="ARBA00011019"/>
    </source>
</evidence>
<dbReference type="GO" id="GO:0000159">
    <property type="term" value="C:protein phosphatase type 2A complex"/>
    <property type="evidence" value="ECO:0007669"/>
    <property type="project" value="TreeGrafter"/>
</dbReference>
<dbReference type="GO" id="GO:0008160">
    <property type="term" value="F:protein tyrosine phosphatase activator activity"/>
    <property type="evidence" value="ECO:0007669"/>
    <property type="project" value="TreeGrafter"/>
</dbReference>
<keyword evidence="8" id="KW-0539">Nucleus</keyword>
<dbReference type="EMBL" id="MU007048">
    <property type="protein sequence ID" value="KAF2429332.1"/>
    <property type="molecule type" value="Genomic_DNA"/>
</dbReference>
<proteinExistence type="inferred from homology"/>
<evidence type="ECO:0000256" key="8">
    <source>
        <dbReference type="ARBA" id="ARBA00023242"/>
    </source>
</evidence>
<evidence type="ECO:0000256" key="6">
    <source>
        <dbReference type="ARBA" id="ARBA00023110"/>
    </source>
</evidence>
<comment type="caution">
    <text evidence="12">The sequence shown here is derived from an EMBL/GenBank/DDBJ whole genome shotgun (WGS) entry which is preliminary data.</text>
</comment>
<evidence type="ECO:0000256" key="11">
    <source>
        <dbReference type="SAM" id="MobiDB-lite"/>
    </source>
</evidence>
<dbReference type="SUPFAM" id="SSF140984">
    <property type="entry name" value="PTPA-like"/>
    <property type="match status" value="1"/>
</dbReference>
<reference evidence="12" key="1">
    <citation type="journal article" date="2020" name="Stud. Mycol.">
        <title>101 Dothideomycetes genomes: a test case for predicting lifestyles and emergence of pathogens.</title>
        <authorList>
            <person name="Haridas S."/>
            <person name="Albert R."/>
            <person name="Binder M."/>
            <person name="Bloem J."/>
            <person name="Labutti K."/>
            <person name="Salamov A."/>
            <person name="Andreopoulos B."/>
            <person name="Baker S."/>
            <person name="Barry K."/>
            <person name="Bills G."/>
            <person name="Bluhm B."/>
            <person name="Cannon C."/>
            <person name="Castanera R."/>
            <person name="Culley D."/>
            <person name="Daum C."/>
            <person name="Ezra D."/>
            <person name="Gonzalez J."/>
            <person name="Henrissat B."/>
            <person name="Kuo A."/>
            <person name="Liang C."/>
            <person name="Lipzen A."/>
            <person name="Lutzoni F."/>
            <person name="Magnuson J."/>
            <person name="Mondo S."/>
            <person name="Nolan M."/>
            <person name="Ohm R."/>
            <person name="Pangilinan J."/>
            <person name="Park H.-J."/>
            <person name="Ramirez L."/>
            <person name="Alfaro M."/>
            <person name="Sun H."/>
            <person name="Tritt A."/>
            <person name="Yoshinaga Y."/>
            <person name="Zwiers L.-H."/>
            <person name="Turgeon B."/>
            <person name="Goodwin S."/>
            <person name="Spatafora J."/>
            <person name="Crous P."/>
            <person name="Grigoriev I."/>
        </authorList>
    </citation>
    <scope>NUCLEOTIDE SEQUENCE</scope>
    <source>
        <strain evidence="12">CBS 130266</strain>
    </source>
</reference>
<dbReference type="GO" id="GO:0003755">
    <property type="term" value="F:peptidyl-prolyl cis-trans isomerase activity"/>
    <property type="evidence" value="ECO:0007669"/>
    <property type="project" value="UniProtKB-KW"/>
</dbReference>
<evidence type="ECO:0000256" key="10">
    <source>
        <dbReference type="RuleBase" id="RU361210"/>
    </source>
</evidence>
<keyword evidence="13" id="KW-1185">Reference proteome</keyword>
<dbReference type="Pfam" id="PF03095">
    <property type="entry name" value="PTPA"/>
    <property type="match status" value="1"/>
</dbReference>
<dbReference type="PANTHER" id="PTHR10012">
    <property type="entry name" value="SERINE/THREONINE-PROTEIN PHOSPHATASE 2A REGULATORY SUBUNIT B"/>
    <property type="match status" value="1"/>
</dbReference>
<sequence length="558" mass="61218">MAESSPHGNLEIMDPSKSHPFTIPIKKIISEDDVQFFHQTYAYTSLMTFLLQLNASMYPRKVPNSHKVETWQINGSNIEYSKTVLNLRELIKSLAKIIDEATPDPGPRRFGNLSFRTWHRLVEERIDGLLFQFLPKVVVEFPAAGSRDDGDDDAVAERFSALEELKSYLMGSFGSAQRLDYGTGHELSFLAFLAGIWKLGGFELKEEGVEERAIVLGVIEPYLHLIRKLVLKYTLEPAGSHGVWGLDDHTFIPYIFGSAQYSPAISSVSNIPVEGSFPDVPKSGDVTKKTVVDRARTTNMYFSAVGFIYDVKKGPFWEHSPILFDISGVTKGWAKINKVSRYSFSGGMIKMYNAEVLSKFPVVQHFYFGSLFPWTRNPNAPIPVIQSQSSQQQFTSSNQTSRNPTQVSMSSSTHPPRPPAPDGGTRAPWALAPTANASASGNALPGPPWSWTGQSSAPVMPSTRAPWATGSTRPHLPPPGPGPGIGRDPGMGVGTSAPFTGATTRTIPSGAALPLVAGSSQMERVTQSPGARLTREELWLKNKKWVQKGDDDSDLRHG</sequence>
<dbReference type="InterPro" id="IPR037218">
    <property type="entry name" value="PTPA_sf"/>
</dbReference>
<dbReference type="InterPro" id="IPR004327">
    <property type="entry name" value="Phstyr_phstse_ac"/>
</dbReference>
<keyword evidence="5 10" id="KW-0963">Cytoplasm</keyword>
<evidence type="ECO:0000313" key="12">
    <source>
        <dbReference type="EMBL" id="KAF2429332.1"/>
    </source>
</evidence>
<comment type="subcellular location">
    <subcellularLocation>
        <location evidence="3 10">Cytoplasm</location>
    </subcellularLocation>
    <subcellularLocation>
        <location evidence="2">Nucleus</location>
    </subcellularLocation>
</comment>
<dbReference type="AlphaFoldDB" id="A0A9P4NPK6"/>
<accession>A0A9P4NPK6</accession>
<evidence type="ECO:0000256" key="1">
    <source>
        <dbReference type="ARBA" id="ARBA00000971"/>
    </source>
</evidence>
<evidence type="ECO:0000256" key="9">
    <source>
        <dbReference type="ARBA" id="ARBA00025287"/>
    </source>
</evidence>
<organism evidence="12 13">
    <name type="scientific">Tothia fuscella</name>
    <dbReference type="NCBI Taxonomy" id="1048955"/>
    <lineage>
        <taxon>Eukaryota</taxon>
        <taxon>Fungi</taxon>
        <taxon>Dikarya</taxon>
        <taxon>Ascomycota</taxon>
        <taxon>Pezizomycotina</taxon>
        <taxon>Dothideomycetes</taxon>
        <taxon>Pleosporomycetidae</taxon>
        <taxon>Venturiales</taxon>
        <taxon>Cylindrosympodiaceae</taxon>
        <taxon>Tothia</taxon>
    </lineage>
</organism>
<evidence type="ECO:0000256" key="7">
    <source>
        <dbReference type="ARBA" id="ARBA00023235"/>
    </source>
</evidence>
<dbReference type="CDD" id="cd04087">
    <property type="entry name" value="PTPA"/>
    <property type="match status" value="1"/>
</dbReference>
<feature type="compositionally biased region" description="Low complexity" evidence="11">
    <location>
        <begin position="386"/>
        <end position="401"/>
    </location>
</feature>
<name>A0A9P4NPK6_9PEZI</name>
<evidence type="ECO:0000313" key="13">
    <source>
        <dbReference type="Proteomes" id="UP000800235"/>
    </source>
</evidence>
<comment type="catalytic activity">
    <reaction evidence="1 10">
        <text>[protein]-peptidylproline (omega=180) = [protein]-peptidylproline (omega=0)</text>
        <dbReference type="Rhea" id="RHEA:16237"/>
        <dbReference type="Rhea" id="RHEA-COMP:10747"/>
        <dbReference type="Rhea" id="RHEA-COMP:10748"/>
        <dbReference type="ChEBI" id="CHEBI:83833"/>
        <dbReference type="ChEBI" id="CHEBI:83834"/>
        <dbReference type="EC" id="5.2.1.8"/>
    </reaction>
</comment>
<keyword evidence="7 10" id="KW-0413">Isomerase</keyword>
<feature type="compositionally biased region" description="Polar residues" evidence="11">
    <location>
        <begin position="497"/>
        <end position="506"/>
    </location>
</feature>
<gene>
    <name evidence="12" type="ORF">EJ08DRAFT_590973</name>
</gene>
<dbReference type="GO" id="GO:0005634">
    <property type="term" value="C:nucleus"/>
    <property type="evidence" value="ECO:0007669"/>
    <property type="project" value="UniProtKB-SubCell"/>
</dbReference>
<dbReference type="GO" id="GO:0005737">
    <property type="term" value="C:cytoplasm"/>
    <property type="evidence" value="ECO:0007669"/>
    <property type="project" value="UniProtKB-SubCell"/>
</dbReference>
<dbReference type="GO" id="GO:0007052">
    <property type="term" value="P:mitotic spindle organization"/>
    <property type="evidence" value="ECO:0007669"/>
    <property type="project" value="TreeGrafter"/>
</dbReference>
<evidence type="ECO:0000256" key="2">
    <source>
        <dbReference type="ARBA" id="ARBA00004123"/>
    </source>
</evidence>
<dbReference type="Gene3D" id="1.20.120.1150">
    <property type="match status" value="1"/>
</dbReference>
<dbReference type="Proteomes" id="UP000800235">
    <property type="component" value="Unassembled WGS sequence"/>
</dbReference>
<feature type="compositionally biased region" description="Gly residues" evidence="11">
    <location>
        <begin position="483"/>
        <end position="493"/>
    </location>
</feature>
<comment type="similarity">
    <text evidence="4 10">Belongs to the PTPA-type PPIase family.</text>
</comment>
<feature type="compositionally biased region" description="Polar residues" evidence="11">
    <location>
        <begin position="402"/>
        <end position="414"/>
    </location>
</feature>
<dbReference type="FunFam" id="1.20.120.1150:FF:000003">
    <property type="entry name" value="Serine/threonine-protein phosphatase 2A activator"/>
    <property type="match status" value="1"/>
</dbReference>
<protein>
    <recommendedName>
        <fullName evidence="10">Serine/threonine-protein phosphatase 2A activator</fullName>
        <ecNumber evidence="10">5.2.1.8</ecNumber>
    </recommendedName>
    <alternativeName>
        <fullName evidence="10">Phosphotyrosyl phosphatase activator</fullName>
    </alternativeName>
</protein>
<dbReference type="PANTHER" id="PTHR10012:SF3">
    <property type="entry name" value="SERINE_THREONINE-PROTEIN PHOSPHATASE 2A ACTIVATOR 1"/>
    <property type="match status" value="1"/>
</dbReference>
<evidence type="ECO:0000256" key="3">
    <source>
        <dbReference type="ARBA" id="ARBA00004496"/>
    </source>
</evidence>
<dbReference type="EC" id="5.2.1.8" evidence="10"/>
<dbReference type="InterPro" id="IPR043170">
    <property type="entry name" value="PTPA_C_lid"/>
</dbReference>
<dbReference type="OrthoDB" id="16120at2759"/>
<feature type="region of interest" description="Disordered" evidence="11">
    <location>
        <begin position="386"/>
        <end position="506"/>
    </location>
</feature>
<evidence type="ECO:0000256" key="5">
    <source>
        <dbReference type="ARBA" id="ARBA00022490"/>
    </source>
</evidence>
<comment type="function">
    <text evidence="9">PPIases accelerate the folding of proteins. It catalyzes the cis-trans isomerization of proline imidic peptide bonds in oligopeptides. Acts as a regulatory subunit for PP2A-like phosphatases modulating their activity or substrate specificity, probably by inducing a conformational change in the catalytic subunit, a direct target of the PPIase. Can reactivate inactive phosphatase PP2A-phosphatase methylesterase complexes (PP2Ai) in presence of ATP and Mg(2+) by dissociating the inactive form from the complex.</text>
</comment>